<dbReference type="UniPathway" id="UPA00035">
    <property type="reaction ID" value="UER00043"/>
</dbReference>
<dbReference type="AlphaFoldDB" id="A0A8A7KBM7"/>
<dbReference type="PANTHER" id="PTHR22854">
    <property type="entry name" value="TRYPTOPHAN BIOSYNTHESIS PROTEIN"/>
    <property type="match status" value="1"/>
</dbReference>
<dbReference type="Gene3D" id="3.20.20.70">
    <property type="entry name" value="Aldolase class I"/>
    <property type="match status" value="1"/>
</dbReference>
<evidence type="ECO:0000256" key="7">
    <source>
        <dbReference type="ARBA" id="ARBA00023141"/>
    </source>
</evidence>
<dbReference type="InterPro" id="IPR045186">
    <property type="entry name" value="Indole-3-glycerol_P_synth"/>
</dbReference>
<dbReference type="InterPro" id="IPR013798">
    <property type="entry name" value="Indole-3-glycerol_P_synth_dom"/>
</dbReference>
<dbReference type="SUPFAM" id="SSF51366">
    <property type="entry name" value="Ribulose-phoshate binding barrel"/>
    <property type="match status" value="1"/>
</dbReference>
<dbReference type="GO" id="GO:0004640">
    <property type="term" value="F:phosphoribosylanthranilate isomerase activity"/>
    <property type="evidence" value="ECO:0007669"/>
    <property type="project" value="TreeGrafter"/>
</dbReference>
<comment type="catalytic activity">
    <reaction evidence="1 9">
        <text>1-(2-carboxyphenylamino)-1-deoxy-D-ribulose 5-phosphate + H(+) = (1S,2R)-1-C-(indol-3-yl)glycerol 3-phosphate + CO2 + H2O</text>
        <dbReference type="Rhea" id="RHEA:23476"/>
        <dbReference type="ChEBI" id="CHEBI:15377"/>
        <dbReference type="ChEBI" id="CHEBI:15378"/>
        <dbReference type="ChEBI" id="CHEBI:16526"/>
        <dbReference type="ChEBI" id="CHEBI:58613"/>
        <dbReference type="ChEBI" id="CHEBI:58866"/>
        <dbReference type="EC" id="4.1.1.48"/>
    </reaction>
</comment>
<evidence type="ECO:0000256" key="5">
    <source>
        <dbReference type="ARBA" id="ARBA00022793"/>
    </source>
</evidence>
<evidence type="ECO:0000256" key="1">
    <source>
        <dbReference type="ARBA" id="ARBA00001633"/>
    </source>
</evidence>
<sequence length="256" mass="28713">MILDKIIEHKNLEVCEQKKQLDPGVLKEKLSELEMASYSFKSALKRPGISIIAEIKKASPSRGVIRRDFNPVDIAQQYNNSPVRAISVLTDEKFFQGRLEYLKEVKAAGSLPVLRKDFIIDSYQIYQARLYGADAVLLITAVLTAEKLQRYIALTKELRMDALVEVHDRDELEQALSAGADIIGINNRDLRTFKVKLATTLDLLKYIPQDRVVVSESGIKNRTDIDLLEKKVDAVLIGEALMTSTSPGDKVKELIG</sequence>
<evidence type="ECO:0000259" key="10">
    <source>
        <dbReference type="Pfam" id="PF00218"/>
    </source>
</evidence>
<keyword evidence="8 9" id="KW-0456">Lyase</keyword>
<evidence type="ECO:0000256" key="9">
    <source>
        <dbReference type="HAMAP-Rule" id="MF_00134"/>
    </source>
</evidence>
<keyword evidence="5 9" id="KW-0210">Decarboxylase</keyword>
<evidence type="ECO:0000313" key="11">
    <source>
        <dbReference type="EMBL" id="QTL99206.1"/>
    </source>
</evidence>
<dbReference type="FunFam" id="3.20.20.70:FF:000024">
    <property type="entry name" value="Indole-3-glycerol phosphate synthase"/>
    <property type="match status" value="1"/>
</dbReference>
<evidence type="ECO:0000313" key="12">
    <source>
        <dbReference type="Proteomes" id="UP000665020"/>
    </source>
</evidence>
<dbReference type="EC" id="4.1.1.48" evidence="9"/>
<name>A0A8A7KBM7_9FIRM</name>
<reference evidence="11" key="1">
    <citation type="submission" date="2019-12" db="EMBL/GenBank/DDBJ databases">
        <authorList>
            <person name="zhang j."/>
            <person name="sun C.M."/>
        </authorList>
    </citation>
    <scope>NUCLEOTIDE SEQUENCE</scope>
    <source>
        <strain evidence="11">NS-1</strain>
    </source>
</reference>
<protein>
    <recommendedName>
        <fullName evidence="9">Indole-3-glycerol phosphate synthase</fullName>
        <shortName evidence="9">IGPS</shortName>
        <ecNumber evidence="9">4.1.1.48</ecNumber>
    </recommendedName>
</protein>
<evidence type="ECO:0000256" key="4">
    <source>
        <dbReference type="ARBA" id="ARBA00022605"/>
    </source>
</evidence>
<dbReference type="Proteomes" id="UP000665020">
    <property type="component" value="Chromosome"/>
</dbReference>
<dbReference type="InterPro" id="IPR001468">
    <property type="entry name" value="Indole-3-GlycerolPSynthase_CS"/>
</dbReference>
<dbReference type="NCBIfam" id="NF001377">
    <property type="entry name" value="PRK00278.2-4"/>
    <property type="match status" value="1"/>
</dbReference>
<dbReference type="GO" id="GO:0000162">
    <property type="term" value="P:L-tryptophan biosynthetic process"/>
    <property type="evidence" value="ECO:0007669"/>
    <property type="project" value="UniProtKB-UniRule"/>
</dbReference>
<dbReference type="EMBL" id="CP046640">
    <property type="protein sequence ID" value="QTL99206.1"/>
    <property type="molecule type" value="Genomic_DNA"/>
</dbReference>
<organism evidence="11 12">
    <name type="scientific">Iocasia fonsfrigidae</name>
    <dbReference type="NCBI Taxonomy" id="2682810"/>
    <lineage>
        <taxon>Bacteria</taxon>
        <taxon>Bacillati</taxon>
        <taxon>Bacillota</taxon>
        <taxon>Clostridia</taxon>
        <taxon>Halanaerobiales</taxon>
        <taxon>Halanaerobiaceae</taxon>
        <taxon>Iocasia</taxon>
    </lineage>
</organism>
<proteinExistence type="inferred from homology"/>
<dbReference type="Pfam" id="PF00218">
    <property type="entry name" value="IGPS"/>
    <property type="match status" value="1"/>
</dbReference>
<dbReference type="InterPro" id="IPR013785">
    <property type="entry name" value="Aldolase_TIM"/>
</dbReference>
<dbReference type="PROSITE" id="PS00614">
    <property type="entry name" value="IGPS"/>
    <property type="match status" value="1"/>
</dbReference>
<dbReference type="CDD" id="cd00331">
    <property type="entry name" value="IGPS"/>
    <property type="match status" value="1"/>
</dbReference>
<dbReference type="RefSeq" id="WP_125991558.1">
    <property type="nucleotide sequence ID" value="NZ_CP046640.1"/>
</dbReference>
<keyword evidence="7 9" id="KW-0057">Aromatic amino acid biosynthesis</keyword>
<evidence type="ECO:0000256" key="2">
    <source>
        <dbReference type="ARBA" id="ARBA00004696"/>
    </source>
</evidence>
<evidence type="ECO:0000256" key="8">
    <source>
        <dbReference type="ARBA" id="ARBA00023239"/>
    </source>
</evidence>
<comment type="similarity">
    <text evidence="3 9">Belongs to the TrpC family.</text>
</comment>
<keyword evidence="6 9" id="KW-0822">Tryptophan biosynthesis</keyword>
<gene>
    <name evidence="9 11" type="primary">trpC</name>
    <name evidence="11" type="ORF">GM661_15195</name>
</gene>
<accession>A0A8A7KBM7</accession>
<dbReference type="GO" id="GO:0004425">
    <property type="term" value="F:indole-3-glycerol-phosphate synthase activity"/>
    <property type="evidence" value="ECO:0007669"/>
    <property type="project" value="UniProtKB-UniRule"/>
</dbReference>
<dbReference type="KEGG" id="ifn:GM661_15195"/>
<dbReference type="HAMAP" id="MF_00134_B">
    <property type="entry name" value="IGPS_B"/>
    <property type="match status" value="1"/>
</dbReference>
<keyword evidence="4 9" id="KW-0028">Amino-acid biosynthesis</keyword>
<evidence type="ECO:0000256" key="6">
    <source>
        <dbReference type="ARBA" id="ARBA00022822"/>
    </source>
</evidence>
<evidence type="ECO:0000256" key="3">
    <source>
        <dbReference type="ARBA" id="ARBA00008737"/>
    </source>
</evidence>
<dbReference type="InterPro" id="IPR011060">
    <property type="entry name" value="RibuloseP-bd_barrel"/>
</dbReference>
<comment type="pathway">
    <text evidence="2 9">Amino-acid biosynthesis; L-tryptophan biosynthesis; L-tryptophan from chorismate: step 4/5.</text>
</comment>
<dbReference type="PANTHER" id="PTHR22854:SF2">
    <property type="entry name" value="INDOLE-3-GLYCEROL-PHOSPHATE SYNTHASE"/>
    <property type="match status" value="1"/>
</dbReference>
<feature type="domain" description="Indole-3-glycerol phosphate synthase" evidence="10">
    <location>
        <begin position="3"/>
        <end position="254"/>
    </location>
</feature>
<keyword evidence="12" id="KW-1185">Reference proteome</keyword>